<feature type="coiled-coil region" evidence="8">
    <location>
        <begin position="181"/>
        <end position="208"/>
    </location>
</feature>
<dbReference type="PROSITE" id="PS00036">
    <property type="entry name" value="BZIP_BASIC"/>
    <property type="match status" value="1"/>
</dbReference>
<feature type="domain" description="DOG1" evidence="11">
    <location>
        <begin position="231"/>
        <end position="441"/>
    </location>
</feature>
<evidence type="ECO:0000256" key="5">
    <source>
        <dbReference type="ARBA" id="ARBA00023159"/>
    </source>
</evidence>
<dbReference type="GO" id="GO:0003700">
    <property type="term" value="F:DNA-binding transcription factor activity"/>
    <property type="evidence" value="ECO:0007669"/>
    <property type="project" value="InterPro"/>
</dbReference>
<dbReference type="Proteomes" id="UP001428341">
    <property type="component" value="Unassembled WGS sequence"/>
</dbReference>
<organism evidence="12 13">
    <name type="scientific">Citrus x changshan-huyou</name>
    <dbReference type="NCBI Taxonomy" id="2935761"/>
    <lineage>
        <taxon>Eukaryota</taxon>
        <taxon>Viridiplantae</taxon>
        <taxon>Streptophyta</taxon>
        <taxon>Embryophyta</taxon>
        <taxon>Tracheophyta</taxon>
        <taxon>Spermatophyta</taxon>
        <taxon>Magnoliopsida</taxon>
        <taxon>eudicotyledons</taxon>
        <taxon>Gunneridae</taxon>
        <taxon>Pentapetalae</taxon>
        <taxon>rosids</taxon>
        <taxon>malvids</taxon>
        <taxon>Sapindales</taxon>
        <taxon>Rutaceae</taxon>
        <taxon>Aurantioideae</taxon>
        <taxon>Citrus</taxon>
    </lineage>
</organism>
<dbReference type="PANTHER" id="PTHR45693">
    <property type="entry name" value="TRANSCRIPTION FACTOR TGA9"/>
    <property type="match status" value="1"/>
</dbReference>
<comment type="caution">
    <text evidence="12">The sequence shown here is derived from an EMBL/GenBank/DDBJ whole genome shotgun (WGS) entry which is preliminary data.</text>
</comment>
<keyword evidence="13" id="KW-1185">Reference proteome</keyword>
<dbReference type="EMBL" id="JBCGBO010000003">
    <property type="protein sequence ID" value="KAK9216086.1"/>
    <property type="molecule type" value="Genomic_DNA"/>
</dbReference>
<protein>
    <submittedName>
        <fullName evidence="12">Uncharacterized protein</fullName>
    </submittedName>
</protein>
<dbReference type="FunFam" id="1.20.5.170:FF:000019">
    <property type="entry name" value="BZIP family transcription factor"/>
    <property type="match status" value="1"/>
</dbReference>
<evidence type="ECO:0000313" key="12">
    <source>
        <dbReference type="EMBL" id="KAK9216086.1"/>
    </source>
</evidence>
<evidence type="ECO:0000259" key="11">
    <source>
        <dbReference type="PROSITE" id="PS51806"/>
    </source>
</evidence>
<evidence type="ECO:0000256" key="6">
    <source>
        <dbReference type="ARBA" id="ARBA00023163"/>
    </source>
</evidence>
<evidence type="ECO:0000256" key="7">
    <source>
        <dbReference type="ARBA" id="ARBA00023242"/>
    </source>
</evidence>
<feature type="domain" description="BZIP" evidence="10">
    <location>
        <begin position="160"/>
        <end position="202"/>
    </location>
</feature>
<evidence type="ECO:0000256" key="4">
    <source>
        <dbReference type="ARBA" id="ARBA00023125"/>
    </source>
</evidence>
<dbReference type="Pfam" id="PF14144">
    <property type="entry name" value="DOG1"/>
    <property type="match status" value="1"/>
</dbReference>
<keyword evidence="6" id="KW-0804">Transcription</keyword>
<feature type="compositionally biased region" description="Basic and acidic residues" evidence="9">
    <location>
        <begin position="150"/>
        <end position="164"/>
    </location>
</feature>
<dbReference type="SUPFAM" id="SSF57959">
    <property type="entry name" value="Leucine zipper domain"/>
    <property type="match status" value="1"/>
</dbReference>
<name>A0AAP0MMA1_9ROSI</name>
<keyword evidence="4" id="KW-0238">DNA-binding</keyword>
<gene>
    <name evidence="12" type="ORF">WN944_008093</name>
</gene>
<evidence type="ECO:0000256" key="3">
    <source>
        <dbReference type="ARBA" id="ARBA00023015"/>
    </source>
</evidence>
<dbReference type="PROSITE" id="PS50217">
    <property type="entry name" value="BZIP"/>
    <property type="match status" value="1"/>
</dbReference>
<evidence type="ECO:0000313" key="13">
    <source>
        <dbReference type="Proteomes" id="UP001428341"/>
    </source>
</evidence>
<dbReference type="PANTHER" id="PTHR45693:SF7">
    <property type="entry name" value="TRANSCRIPTION FACTOR TGA7"/>
    <property type="match status" value="1"/>
</dbReference>
<keyword evidence="7" id="KW-0539">Nucleus</keyword>
<dbReference type="GO" id="GO:0000976">
    <property type="term" value="F:transcription cis-regulatory region binding"/>
    <property type="evidence" value="ECO:0007669"/>
    <property type="project" value="UniProtKB-ARBA"/>
</dbReference>
<reference evidence="12 13" key="1">
    <citation type="submission" date="2024-05" db="EMBL/GenBank/DDBJ databases">
        <title>Haplotype-resolved chromosome-level genome assembly of Huyou (Citrus changshanensis).</title>
        <authorList>
            <person name="Miao C."/>
            <person name="Chen W."/>
            <person name="Wu Y."/>
            <person name="Wang L."/>
            <person name="Zhao S."/>
            <person name="Grierson D."/>
            <person name="Xu C."/>
            <person name="Chen K."/>
        </authorList>
    </citation>
    <scope>NUCLEOTIDE SEQUENCE [LARGE SCALE GENOMIC DNA]</scope>
    <source>
        <strain evidence="12">01-14</strain>
        <tissue evidence="12">Leaf</tissue>
    </source>
</reference>
<dbReference type="GO" id="GO:0006351">
    <property type="term" value="P:DNA-templated transcription"/>
    <property type="evidence" value="ECO:0007669"/>
    <property type="project" value="InterPro"/>
</dbReference>
<evidence type="ECO:0000256" key="1">
    <source>
        <dbReference type="ARBA" id="ARBA00004123"/>
    </source>
</evidence>
<dbReference type="Pfam" id="PF00170">
    <property type="entry name" value="bZIP_1"/>
    <property type="match status" value="1"/>
</dbReference>
<evidence type="ECO:0000256" key="9">
    <source>
        <dbReference type="SAM" id="MobiDB-lite"/>
    </source>
</evidence>
<dbReference type="InterPro" id="IPR046347">
    <property type="entry name" value="bZIP_sf"/>
</dbReference>
<keyword evidence="3" id="KW-0805">Transcription regulation</keyword>
<comment type="similarity">
    <text evidence="2">Belongs to the bZIP family.</text>
</comment>
<keyword evidence="8" id="KW-0175">Coiled coil</keyword>
<accession>A0AAP0MMA1</accession>
<dbReference type="AlphaFoldDB" id="A0AAP0MMA1"/>
<dbReference type="InterPro" id="IPR025422">
    <property type="entry name" value="TGA_domain"/>
</dbReference>
<sequence length="446" mass="50279">MRTPSDTPPKRFSRLFPPTAAGAAFSLAPSRLSHGVARVSSRRLGLSGVVANASSSPLTVTLSLITALKIDQRKELERKQTVECGMSSPSSQLATLRRMSIYEPFHQISMWGDTFHGDASPNTGSSTIVQVDTRLDNQTEYLSHNSVEPSRSDQEANKPSEKTQRRLAQNREAARKSRLRKKAYVQQLESSRLKLAQLEQELDRARRQGIYTGSTSDGSHFGLSGNINPGITAFEMEYSHWVEEQNRQIYELHNALQKHITDIELRILVENGLNHYNNLFRMKADAAKADVLSLISGMWRTSTERFFQWIGGFRPSELLNILMPQLEPLTEQQLIDVCNLRQSSQQAEDALQQGIDKLQQSLVQIITEEQLSSGIYQSQMVAAAEKLEALESFVNQADHLRQQTMQQMYRVLTTRQAARALLALGEYFHRLRALSSLWAAQHLESA</sequence>
<dbReference type="PROSITE" id="PS51806">
    <property type="entry name" value="DOG1"/>
    <property type="match status" value="1"/>
</dbReference>
<dbReference type="GO" id="GO:0005634">
    <property type="term" value="C:nucleus"/>
    <property type="evidence" value="ECO:0007669"/>
    <property type="project" value="UniProtKB-SubCell"/>
</dbReference>
<evidence type="ECO:0000256" key="8">
    <source>
        <dbReference type="SAM" id="Coils"/>
    </source>
</evidence>
<evidence type="ECO:0000259" key="10">
    <source>
        <dbReference type="PROSITE" id="PS50217"/>
    </source>
</evidence>
<keyword evidence="5" id="KW-0010">Activator</keyword>
<feature type="region of interest" description="Disordered" evidence="9">
    <location>
        <begin position="142"/>
        <end position="181"/>
    </location>
</feature>
<dbReference type="InterPro" id="IPR004827">
    <property type="entry name" value="bZIP"/>
</dbReference>
<dbReference type="SMART" id="SM00338">
    <property type="entry name" value="BRLZ"/>
    <property type="match status" value="1"/>
</dbReference>
<comment type="subcellular location">
    <subcellularLocation>
        <location evidence="1">Nucleus</location>
    </subcellularLocation>
</comment>
<evidence type="ECO:0000256" key="2">
    <source>
        <dbReference type="ARBA" id="ARBA00007163"/>
    </source>
</evidence>
<proteinExistence type="inferred from homology"/>
<dbReference type="Gene3D" id="1.20.5.170">
    <property type="match status" value="1"/>
</dbReference>